<dbReference type="RefSeq" id="WP_067961573.1">
    <property type="nucleotide sequence ID" value="NZ_CP015005.1"/>
</dbReference>
<evidence type="ECO:0000313" key="3">
    <source>
        <dbReference type="Proteomes" id="UP000075755"/>
    </source>
</evidence>
<dbReference type="Proteomes" id="UP000577697">
    <property type="component" value="Unassembled WGS sequence"/>
</dbReference>
<dbReference type="EMBL" id="JACICB010000032">
    <property type="protein sequence ID" value="MBB3709608.1"/>
    <property type="molecule type" value="Genomic_DNA"/>
</dbReference>
<proteinExistence type="predicted"/>
<reference evidence="1 3" key="1">
    <citation type="submission" date="2016-03" db="EMBL/GenBank/DDBJ databases">
        <title>Complete genome of Aminobacter aminovorans KCTC 2477.</title>
        <authorList>
            <person name="Kim K.M."/>
        </authorList>
    </citation>
    <scope>NUCLEOTIDE SEQUENCE [LARGE SCALE GENOMIC DNA]</scope>
    <source>
        <strain evidence="1 3">KCTC 2477</strain>
    </source>
</reference>
<dbReference type="EMBL" id="CP015005">
    <property type="protein sequence ID" value="AMS42237.1"/>
    <property type="molecule type" value="Genomic_DNA"/>
</dbReference>
<sequence>MRFSDVRESLRSIGVVMSKRGETIRLNYFGGLEDTAKYATDLQEALALGRELAGPRRSNGSSGR</sequence>
<keyword evidence="4" id="KW-1185">Reference proteome</keyword>
<organism evidence="1 3">
    <name type="scientific">Aminobacter aminovorans</name>
    <name type="common">Chelatobacter heintzii</name>
    <dbReference type="NCBI Taxonomy" id="83263"/>
    <lineage>
        <taxon>Bacteria</taxon>
        <taxon>Pseudomonadati</taxon>
        <taxon>Pseudomonadota</taxon>
        <taxon>Alphaproteobacteria</taxon>
        <taxon>Hyphomicrobiales</taxon>
        <taxon>Phyllobacteriaceae</taxon>
        <taxon>Aminobacter</taxon>
    </lineage>
</organism>
<dbReference type="KEGG" id="aak:AA2016_3315"/>
<evidence type="ECO:0000313" key="2">
    <source>
        <dbReference type="EMBL" id="MBB3709608.1"/>
    </source>
</evidence>
<dbReference type="Proteomes" id="UP000075755">
    <property type="component" value="Chromosome"/>
</dbReference>
<reference evidence="2 4" key="2">
    <citation type="submission" date="2020-08" db="EMBL/GenBank/DDBJ databases">
        <title>Genomic Encyclopedia of Type Strains, Phase IV (KMG-IV): sequencing the most valuable type-strain genomes for metagenomic binning, comparative biology and taxonomic classification.</title>
        <authorList>
            <person name="Goeker M."/>
        </authorList>
    </citation>
    <scope>NUCLEOTIDE SEQUENCE [LARGE SCALE GENOMIC DNA]</scope>
    <source>
        <strain evidence="2 4">DSM 10368</strain>
    </source>
</reference>
<gene>
    <name evidence="1" type="ORF">AA2016_3315</name>
    <name evidence="2" type="ORF">FHS67_005962</name>
</gene>
<evidence type="ECO:0000313" key="4">
    <source>
        <dbReference type="Proteomes" id="UP000577697"/>
    </source>
</evidence>
<name>A0AAC8YPS9_AMIAI</name>
<accession>A0AAC8YPS9</accession>
<evidence type="ECO:0000313" key="1">
    <source>
        <dbReference type="EMBL" id="AMS42237.1"/>
    </source>
</evidence>
<protein>
    <submittedName>
        <fullName evidence="1">Membrane protein</fullName>
    </submittedName>
</protein>
<dbReference type="AlphaFoldDB" id="A0AAC8YPS9"/>